<reference evidence="3" key="1">
    <citation type="journal article" date="2020" name="Stud. Mycol.">
        <title>101 Dothideomycetes genomes: a test case for predicting lifestyles and emergence of pathogens.</title>
        <authorList>
            <person name="Haridas S."/>
            <person name="Albert R."/>
            <person name="Binder M."/>
            <person name="Bloem J."/>
            <person name="Labutti K."/>
            <person name="Salamov A."/>
            <person name="Andreopoulos B."/>
            <person name="Baker S."/>
            <person name="Barry K."/>
            <person name="Bills G."/>
            <person name="Bluhm B."/>
            <person name="Cannon C."/>
            <person name="Castanera R."/>
            <person name="Culley D."/>
            <person name="Daum C."/>
            <person name="Ezra D."/>
            <person name="Gonzalez J."/>
            <person name="Henrissat B."/>
            <person name="Kuo A."/>
            <person name="Liang C."/>
            <person name="Lipzen A."/>
            <person name="Lutzoni F."/>
            <person name="Magnuson J."/>
            <person name="Mondo S."/>
            <person name="Nolan M."/>
            <person name="Ohm R."/>
            <person name="Pangilinan J."/>
            <person name="Park H.-J."/>
            <person name="Ramirez L."/>
            <person name="Alfaro M."/>
            <person name="Sun H."/>
            <person name="Tritt A."/>
            <person name="Yoshinaga Y."/>
            <person name="Zwiers L.-H."/>
            <person name="Turgeon B."/>
            <person name="Goodwin S."/>
            <person name="Spatafora J."/>
            <person name="Crous P."/>
            <person name="Grigoriev I."/>
        </authorList>
    </citation>
    <scope>NUCLEOTIDE SEQUENCE</scope>
    <source>
        <strain evidence="3">CBS 101060</strain>
    </source>
</reference>
<dbReference type="GO" id="GO:0030687">
    <property type="term" value="C:preribosome, large subunit precursor"/>
    <property type="evidence" value="ECO:0007669"/>
    <property type="project" value="TreeGrafter"/>
</dbReference>
<evidence type="ECO:0000313" key="4">
    <source>
        <dbReference type="Proteomes" id="UP000799429"/>
    </source>
</evidence>
<dbReference type="Pfam" id="PF07890">
    <property type="entry name" value="Rrp15p"/>
    <property type="match status" value="1"/>
</dbReference>
<feature type="compositionally biased region" description="Low complexity" evidence="2">
    <location>
        <begin position="69"/>
        <end position="83"/>
    </location>
</feature>
<dbReference type="AlphaFoldDB" id="A0A9P4VRR5"/>
<sequence>MPSTTLKRRRTEEQLRNRAPKKVKKFKKQKAYHSSTEDEEDDSQDFTAVNVQDSESEKEEINSKKNKSAAKSSSGSEEGASGSEMDKDAELTDPTGVSEGEDENIEDSESDNSTSAPGRKMKKRNDPQAFATSIEKILSSKLSTSKRADPVLSRSKDAALANKELADAKLEAKARHKLREEKRQALDKGRVTDVLGLQSTDTSTAEITEKEKKLRKIAQRGVIKLFNAFRAAQVKGEQAAREARKQGVVGLDKKQEKVTEMSKKGFLDLIAGGGKKTD</sequence>
<proteinExistence type="inferred from homology"/>
<evidence type="ECO:0000313" key="3">
    <source>
        <dbReference type="EMBL" id="KAF2841228.1"/>
    </source>
</evidence>
<dbReference type="EMBL" id="MU006091">
    <property type="protein sequence ID" value="KAF2841228.1"/>
    <property type="molecule type" value="Genomic_DNA"/>
</dbReference>
<dbReference type="Proteomes" id="UP000799429">
    <property type="component" value="Unassembled WGS sequence"/>
</dbReference>
<gene>
    <name evidence="3" type="ORF">M501DRAFT_917237</name>
</gene>
<accession>A0A9P4VRR5</accession>
<evidence type="ECO:0000256" key="1">
    <source>
        <dbReference type="ARBA" id="ARBA00007462"/>
    </source>
</evidence>
<dbReference type="PANTHER" id="PTHR13245:SF14">
    <property type="entry name" value="RRP15-LIKE PROTEIN"/>
    <property type="match status" value="1"/>
</dbReference>
<evidence type="ECO:0000256" key="2">
    <source>
        <dbReference type="SAM" id="MobiDB-lite"/>
    </source>
</evidence>
<protein>
    <submittedName>
        <fullName evidence="3">Rrp15p-domain-containing protein</fullName>
    </submittedName>
</protein>
<feature type="compositionally biased region" description="Acidic residues" evidence="2">
    <location>
        <begin position="99"/>
        <end position="110"/>
    </location>
</feature>
<name>A0A9P4VRR5_9PEZI</name>
<dbReference type="OrthoDB" id="20949at2759"/>
<dbReference type="GO" id="GO:0000460">
    <property type="term" value="P:maturation of 5.8S rRNA"/>
    <property type="evidence" value="ECO:0007669"/>
    <property type="project" value="TreeGrafter"/>
</dbReference>
<feature type="compositionally biased region" description="Basic residues" evidence="2">
    <location>
        <begin position="18"/>
        <end position="31"/>
    </location>
</feature>
<feature type="non-terminal residue" evidence="3">
    <location>
        <position position="278"/>
    </location>
</feature>
<comment type="similarity">
    <text evidence="1">Belongs to the RRP15 family.</text>
</comment>
<keyword evidence="4" id="KW-1185">Reference proteome</keyword>
<organism evidence="3 4">
    <name type="scientific">Patellaria atrata CBS 101060</name>
    <dbReference type="NCBI Taxonomy" id="1346257"/>
    <lineage>
        <taxon>Eukaryota</taxon>
        <taxon>Fungi</taxon>
        <taxon>Dikarya</taxon>
        <taxon>Ascomycota</taxon>
        <taxon>Pezizomycotina</taxon>
        <taxon>Dothideomycetes</taxon>
        <taxon>Dothideomycetes incertae sedis</taxon>
        <taxon>Patellariales</taxon>
        <taxon>Patellariaceae</taxon>
        <taxon>Patellaria</taxon>
    </lineage>
</organism>
<comment type="caution">
    <text evidence="3">The sequence shown here is derived from an EMBL/GenBank/DDBJ whole genome shotgun (WGS) entry which is preliminary data.</text>
</comment>
<dbReference type="GO" id="GO:0000470">
    <property type="term" value="P:maturation of LSU-rRNA"/>
    <property type="evidence" value="ECO:0007669"/>
    <property type="project" value="TreeGrafter"/>
</dbReference>
<dbReference type="PANTHER" id="PTHR13245">
    <property type="entry name" value="RRP15-LIKE PROTEIN"/>
    <property type="match status" value="1"/>
</dbReference>
<dbReference type="InterPro" id="IPR012459">
    <property type="entry name" value="Rrp15"/>
</dbReference>
<feature type="region of interest" description="Disordered" evidence="2">
    <location>
        <begin position="1"/>
        <end position="132"/>
    </location>
</feature>